<keyword evidence="5" id="KW-1185">Reference proteome</keyword>
<keyword evidence="4" id="KW-0808">Transferase</keyword>
<dbReference type="GO" id="GO:0006012">
    <property type="term" value="P:galactose metabolic process"/>
    <property type="evidence" value="ECO:0007669"/>
    <property type="project" value="TreeGrafter"/>
</dbReference>
<dbReference type="GO" id="GO:0005524">
    <property type="term" value="F:ATP binding"/>
    <property type="evidence" value="ECO:0007669"/>
    <property type="project" value="UniProtKB-KW"/>
</dbReference>
<evidence type="ECO:0000256" key="1">
    <source>
        <dbReference type="ARBA" id="ARBA00022741"/>
    </source>
</evidence>
<dbReference type="SUPFAM" id="SSF54211">
    <property type="entry name" value="Ribosomal protein S5 domain 2-like"/>
    <property type="match status" value="1"/>
</dbReference>
<sequence length="449" mass="47900">MPIWQPVFSDPADATAEMTPHRLLDAACSRHRDIFGTEPTGGATAPSTWSLLGEHTDHSGGIVLASLSQWSVAVTVSPNPDDVINVATVTPLTTVTPVTGGEMDVEKHSLAVDEVAARAAAQQTTVNAHGRPSPTPVPEGGIAARLGGLAWTMIHRQMLSRDTRGLDITVVSTIPVGIGLGEMAATDVATALALSTEDTRDAPIRARLAEICSQSAAMFAEIAPLRARHTTALRGERGKMSVIDYADGSVTQVPHPVNRSAGLSAYLVAPPTTGAFPTGDLDPQETRRRQYFVDEATRAFSVESLRLLPDATVRVTEWLEAVIEVAGRKHLPTVEQARNWLSFWEAETMRAQRLTRALRARRRQDIAHLVGTSQNDLSCVYGVPDTERALVELCQTRGAVCARSASAGITRGVVALVDARRATNFAADLADDGLLVVPLGHGEVANKAF</sequence>
<accession>A0A8I0LEU1</accession>
<dbReference type="AlphaFoldDB" id="A0A8I0LEU1"/>
<feature type="domain" description="Galactokinase N-terminal" evidence="3">
    <location>
        <begin position="30"/>
        <end position="78"/>
    </location>
</feature>
<evidence type="ECO:0000313" key="5">
    <source>
        <dbReference type="Proteomes" id="UP000650224"/>
    </source>
</evidence>
<dbReference type="RefSeq" id="WP_191732253.1">
    <property type="nucleotide sequence ID" value="NZ_JACSPR010000001.1"/>
</dbReference>
<evidence type="ECO:0000256" key="2">
    <source>
        <dbReference type="ARBA" id="ARBA00022840"/>
    </source>
</evidence>
<name>A0A8I0LEU1_9CORY</name>
<keyword evidence="1" id="KW-0547">Nucleotide-binding</keyword>
<dbReference type="Gene3D" id="3.30.70.890">
    <property type="entry name" value="GHMP kinase, C-terminal domain"/>
    <property type="match status" value="1"/>
</dbReference>
<dbReference type="Pfam" id="PF10509">
    <property type="entry name" value="GalKase_gal_bdg"/>
    <property type="match status" value="1"/>
</dbReference>
<dbReference type="GO" id="GO:0005829">
    <property type="term" value="C:cytosol"/>
    <property type="evidence" value="ECO:0007669"/>
    <property type="project" value="TreeGrafter"/>
</dbReference>
<dbReference type="Gene3D" id="3.30.230.10">
    <property type="match status" value="1"/>
</dbReference>
<gene>
    <name evidence="4" type="ORF">H9627_01485</name>
</gene>
<proteinExistence type="predicted"/>
<dbReference type="InterPro" id="IPR020568">
    <property type="entry name" value="Ribosomal_Su5_D2-typ_SF"/>
</dbReference>
<dbReference type="PANTHER" id="PTHR10457">
    <property type="entry name" value="MEVALONATE KINASE/GALACTOKINASE"/>
    <property type="match status" value="1"/>
</dbReference>
<dbReference type="InterPro" id="IPR019539">
    <property type="entry name" value="GalKase_N"/>
</dbReference>
<evidence type="ECO:0000313" key="4">
    <source>
        <dbReference type="EMBL" id="MBD8029013.1"/>
    </source>
</evidence>
<dbReference type="PANTHER" id="PTHR10457:SF7">
    <property type="entry name" value="GALACTOKINASE-RELATED"/>
    <property type="match status" value="1"/>
</dbReference>
<dbReference type="InterPro" id="IPR014721">
    <property type="entry name" value="Ribsml_uS5_D2-typ_fold_subgr"/>
</dbReference>
<organism evidence="4 5">
    <name type="scientific">Corynebacterium gallinarum</name>
    <dbReference type="NCBI Taxonomy" id="2762214"/>
    <lineage>
        <taxon>Bacteria</taxon>
        <taxon>Bacillati</taxon>
        <taxon>Actinomycetota</taxon>
        <taxon>Actinomycetes</taxon>
        <taxon>Mycobacteriales</taxon>
        <taxon>Corynebacteriaceae</taxon>
        <taxon>Corynebacterium</taxon>
    </lineage>
</organism>
<dbReference type="GO" id="GO:0004335">
    <property type="term" value="F:galactokinase activity"/>
    <property type="evidence" value="ECO:0007669"/>
    <property type="project" value="TreeGrafter"/>
</dbReference>
<comment type="caution">
    <text evidence="4">The sequence shown here is derived from an EMBL/GenBank/DDBJ whole genome shotgun (WGS) entry which is preliminary data.</text>
</comment>
<dbReference type="EMBL" id="JACSPR010000001">
    <property type="protein sequence ID" value="MBD8029013.1"/>
    <property type="molecule type" value="Genomic_DNA"/>
</dbReference>
<keyword evidence="4" id="KW-0418">Kinase</keyword>
<keyword evidence="2" id="KW-0067">ATP-binding</keyword>
<evidence type="ECO:0000259" key="3">
    <source>
        <dbReference type="Pfam" id="PF10509"/>
    </source>
</evidence>
<reference evidence="4 5" key="1">
    <citation type="submission" date="2020-08" db="EMBL/GenBank/DDBJ databases">
        <title>A Genomic Blueprint of the Chicken Gut Microbiome.</title>
        <authorList>
            <person name="Gilroy R."/>
            <person name="Ravi A."/>
            <person name="Getino M."/>
            <person name="Pursley I."/>
            <person name="Horton D.L."/>
            <person name="Alikhan N.-F."/>
            <person name="Baker D."/>
            <person name="Gharbi K."/>
            <person name="Hall N."/>
            <person name="Watson M."/>
            <person name="Adriaenssens E.M."/>
            <person name="Foster-Nyarko E."/>
            <person name="Jarju S."/>
            <person name="Secka A."/>
            <person name="Antonio M."/>
            <person name="Oren A."/>
            <person name="Chaudhuri R."/>
            <person name="La Ragione R.M."/>
            <person name="Hildebrand F."/>
            <person name="Pallen M.J."/>
        </authorList>
    </citation>
    <scope>NUCLEOTIDE SEQUENCE [LARGE SCALE GENOMIC DNA]</scope>
    <source>
        <strain evidence="4 5">Sa1YVA5</strain>
    </source>
</reference>
<dbReference type="Proteomes" id="UP000650224">
    <property type="component" value="Unassembled WGS sequence"/>
</dbReference>
<protein>
    <submittedName>
        <fullName evidence="4">Galactokinase</fullName>
    </submittedName>
</protein>
<dbReference type="PRINTS" id="PR00959">
    <property type="entry name" value="MEVGALKINASE"/>
</dbReference>
<dbReference type="InterPro" id="IPR036554">
    <property type="entry name" value="GHMP_kinase_C_sf"/>
</dbReference>